<reference evidence="3" key="1">
    <citation type="submission" date="2019-12" db="UniProtKB">
        <authorList>
            <consortium name="WormBaseParasite"/>
        </authorList>
    </citation>
    <scope>IDENTIFICATION</scope>
</reference>
<proteinExistence type="predicted"/>
<organism evidence="2 3">
    <name type="scientific">Trichuris muris</name>
    <name type="common">Mouse whipworm</name>
    <dbReference type="NCBI Taxonomy" id="70415"/>
    <lineage>
        <taxon>Eukaryota</taxon>
        <taxon>Metazoa</taxon>
        <taxon>Ecdysozoa</taxon>
        <taxon>Nematoda</taxon>
        <taxon>Enoplea</taxon>
        <taxon>Dorylaimia</taxon>
        <taxon>Trichinellida</taxon>
        <taxon>Trichuridae</taxon>
        <taxon>Trichuris</taxon>
    </lineage>
</organism>
<name>A0A5S6QHW1_TRIMR</name>
<feature type="region of interest" description="Disordered" evidence="1">
    <location>
        <begin position="56"/>
        <end position="118"/>
    </location>
</feature>
<dbReference type="WBParaSite" id="TMUE_2000006778.1">
    <property type="protein sequence ID" value="TMUE_2000006778.1"/>
    <property type="gene ID" value="WBGene00286195"/>
</dbReference>
<dbReference type="Proteomes" id="UP000046395">
    <property type="component" value="Unassembled WGS sequence"/>
</dbReference>
<sequence length="161" mass="17558">MRSNASTGEAAGKSWPRDQAAALTCGTCSKAGEELHDNAVDEIFHVSTLFPGNQADEDWFSNGGEDGNCLNHTNEPLRSARPRHGEKRKENRLDKAPVSGKRIPRSSSTPLCDPTTDRVRYQGGAITARWTSRGSSRSPNPTLPWILYAGNVRQTLPAEVN</sequence>
<accession>A0A5S6QHW1</accession>
<protein>
    <submittedName>
        <fullName evidence="3">Uncharacterized protein</fullName>
    </submittedName>
</protein>
<dbReference type="AlphaFoldDB" id="A0A5S6QHW1"/>
<evidence type="ECO:0000313" key="2">
    <source>
        <dbReference type="Proteomes" id="UP000046395"/>
    </source>
</evidence>
<evidence type="ECO:0000313" key="3">
    <source>
        <dbReference type="WBParaSite" id="TMUE_2000006778.1"/>
    </source>
</evidence>
<evidence type="ECO:0000256" key="1">
    <source>
        <dbReference type="SAM" id="MobiDB-lite"/>
    </source>
</evidence>
<keyword evidence="2" id="KW-1185">Reference proteome</keyword>